<dbReference type="PROSITE" id="PS50983">
    <property type="entry name" value="FE_B12_PBP"/>
    <property type="match status" value="1"/>
</dbReference>
<dbReference type="PANTHER" id="PTHR30535">
    <property type="entry name" value="VITAMIN B12-BINDING PROTEIN"/>
    <property type="match status" value="1"/>
</dbReference>
<dbReference type="PANTHER" id="PTHR30535:SF34">
    <property type="entry name" value="MOLYBDATE-BINDING PROTEIN MOLA"/>
    <property type="match status" value="1"/>
</dbReference>
<keyword evidence="4" id="KW-1185">Reference proteome</keyword>
<protein>
    <submittedName>
        <fullName evidence="3">ABC transporter substrate-binding protein</fullName>
    </submittedName>
</protein>
<dbReference type="Gene3D" id="3.40.50.1980">
    <property type="entry name" value="Nitrogenase molybdenum iron protein domain"/>
    <property type="match status" value="2"/>
</dbReference>
<evidence type="ECO:0000256" key="1">
    <source>
        <dbReference type="ARBA" id="ARBA00008814"/>
    </source>
</evidence>
<name>A0ABV9Q275_9BACL</name>
<comment type="similarity">
    <text evidence="1">Belongs to the bacterial solute-binding protein 8 family.</text>
</comment>
<evidence type="ECO:0000313" key="4">
    <source>
        <dbReference type="Proteomes" id="UP001596002"/>
    </source>
</evidence>
<dbReference type="Pfam" id="PF01497">
    <property type="entry name" value="Peripla_BP_2"/>
    <property type="match status" value="1"/>
</dbReference>
<organism evidence="3 4">
    <name type="scientific">Effusibacillus consociatus</name>
    <dbReference type="NCBI Taxonomy" id="1117041"/>
    <lineage>
        <taxon>Bacteria</taxon>
        <taxon>Bacillati</taxon>
        <taxon>Bacillota</taxon>
        <taxon>Bacilli</taxon>
        <taxon>Bacillales</taxon>
        <taxon>Alicyclobacillaceae</taxon>
        <taxon>Effusibacillus</taxon>
    </lineage>
</organism>
<proteinExistence type="inferred from homology"/>
<dbReference type="InterPro" id="IPR002491">
    <property type="entry name" value="ABC_transptr_periplasmic_BD"/>
</dbReference>
<dbReference type="CDD" id="cd01144">
    <property type="entry name" value="BtuF"/>
    <property type="match status" value="1"/>
</dbReference>
<dbReference type="InterPro" id="IPR050902">
    <property type="entry name" value="ABC_Transporter_SBP"/>
</dbReference>
<dbReference type="EMBL" id="JBHSHC010000108">
    <property type="protein sequence ID" value="MFC4768566.1"/>
    <property type="molecule type" value="Genomic_DNA"/>
</dbReference>
<dbReference type="SUPFAM" id="SSF53807">
    <property type="entry name" value="Helical backbone' metal receptor"/>
    <property type="match status" value="1"/>
</dbReference>
<feature type="domain" description="Fe/B12 periplasmic-binding" evidence="2">
    <location>
        <begin position="2"/>
        <end position="258"/>
    </location>
</feature>
<evidence type="ECO:0000313" key="3">
    <source>
        <dbReference type="EMBL" id="MFC4768566.1"/>
    </source>
</evidence>
<dbReference type="RefSeq" id="WP_380026518.1">
    <property type="nucleotide sequence ID" value="NZ_JBHSHC010000108.1"/>
</dbReference>
<sequence>MRIISICPSNTEILHALGLMNQVVALDDYSDWPPHETSKLPRLGPDLNINMDQLESYEPDLVVASLSVPGMEKNIERLQERGIPHVVLNPKTIEEIYNDINLVSAHTGTEKKASEVISSLQERLEHVKEKAAKRTSTPRLYWEWWPRPFISPAGGTWLTPISELAGAVNIFHDKPGDSVVYQTAEEIINRQPDYIFVVWPGVDPRKINLATVRNRDGWEQIPAIRNNRIYVLEEGLYCRPSPRLFDGLEQLFQLLHGE</sequence>
<comment type="caution">
    <text evidence="3">The sequence shown here is derived from an EMBL/GenBank/DDBJ whole genome shotgun (WGS) entry which is preliminary data.</text>
</comment>
<dbReference type="Proteomes" id="UP001596002">
    <property type="component" value="Unassembled WGS sequence"/>
</dbReference>
<gene>
    <name evidence="3" type="ORF">ACFO8Q_14570</name>
</gene>
<reference evidence="4" key="1">
    <citation type="journal article" date="2019" name="Int. J. Syst. Evol. Microbiol.">
        <title>The Global Catalogue of Microorganisms (GCM) 10K type strain sequencing project: providing services to taxonomists for standard genome sequencing and annotation.</title>
        <authorList>
            <consortium name="The Broad Institute Genomics Platform"/>
            <consortium name="The Broad Institute Genome Sequencing Center for Infectious Disease"/>
            <person name="Wu L."/>
            <person name="Ma J."/>
        </authorList>
    </citation>
    <scope>NUCLEOTIDE SEQUENCE [LARGE SCALE GENOMIC DNA]</scope>
    <source>
        <strain evidence="4">WYCCWR 12678</strain>
    </source>
</reference>
<accession>A0ABV9Q275</accession>
<evidence type="ECO:0000259" key="2">
    <source>
        <dbReference type="PROSITE" id="PS50983"/>
    </source>
</evidence>